<dbReference type="InterPro" id="IPR017459">
    <property type="entry name" value="Glycosyl_Trfase_fam3_N_dom"/>
</dbReference>
<dbReference type="Pfam" id="PF02885">
    <property type="entry name" value="Glycos_trans_3N"/>
    <property type="match status" value="1"/>
</dbReference>
<evidence type="ECO:0000256" key="1">
    <source>
        <dbReference type="ARBA" id="ARBA00022676"/>
    </source>
</evidence>
<dbReference type="SUPFAM" id="SSF47648">
    <property type="entry name" value="Nucleoside phosphorylase/phosphoribosyltransferase N-terminal domain"/>
    <property type="match status" value="1"/>
</dbReference>
<dbReference type="InterPro" id="IPR000312">
    <property type="entry name" value="Glycosyl_Trfase_fam3"/>
</dbReference>
<protein>
    <submittedName>
        <fullName evidence="6">Glycosyl transferase family protein</fullName>
    </submittedName>
</protein>
<proteinExistence type="predicted"/>
<feature type="domain" description="Glycosyl transferase family 3 N-terminal" evidence="5">
    <location>
        <begin position="30"/>
        <end position="90"/>
    </location>
</feature>
<dbReference type="InterPro" id="IPR005940">
    <property type="entry name" value="Anthranilate_Pribosyl_Tfrase"/>
</dbReference>
<dbReference type="NCBIfam" id="NF006564">
    <property type="entry name" value="PRK09071.1"/>
    <property type="match status" value="1"/>
</dbReference>
<keyword evidence="1" id="KW-0328">Glycosyltransferase</keyword>
<dbReference type="EMBL" id="JAGTUF010000004">
    <property type="protein sequence ID" value="MBR9971390.1"/>
    <property type="molecule type" value="Genomic_DNA"/>
</dbReference>
<organism evidence="6 7">
    <name type="scientific">Magnetospirillum sulfuroxidans</name>
    <dbReference type="NCBI Taxonomy" id="611300"/>
    <lineage>
        <taxon>Bacteria</taxon>
        <taxon>Pseudomonadati</taxon>
        <taxon>Pseudomonadota</taxon>
        <taxon>Alphaproteobacteria</taxon>
        <taxon>Rhodospirillales</taxon>
        <taxon>Rhodospirillaceae</taxon>
        <taxon>Magnetospirillum</taxon>
    </lineage>
</organism>
<feature type="domain" description="Glycosyl transferase family 3" evidence="4">
    <location>
        <begin position="121"/>
        <end position="268"/>
    </location>
</feature>
<keyword evidence="2 6" id="KW-0808">Transferase</keyword>
<evidence type="ECO:0000256" key="2">
    <source>
        <dbReference type="ARBA" id="ARBA00022679"/>
    </source>
</evidence>
<keyword evidence="3" id="KW-0057">Aromatic amino acid biosynthesis</keyword>
<comment type="caution">
    <text evidence="6">The sequence shown here is derived from an EMBL/GenBank/DDBJ whole genome shotgun (WGS) entry which is preliminary data.</text>
</comment>
<dbReference type="InterPro" id="IPR035902">
    <property type="entry name" value="Nuc_phospho_transferase"/>
</dbReference>
<dbReference type="Pfam" id="PF00591">
    <property type="entry name" value="Glycos_transf_3"/>
    <property type="match status" value="1"/>
</dbReference>
<dbReference type="GO" id="GO:0016740">
    <property type="term" value="F:transferase activity"/>
    <property type="evidence" value="ECO:0007669"/>
    <property type="project" value="UniProtKB-KW"/>
</dbReference>
<dbReference type="PANTHER" id="PTHR43285:SF4">
    <property type="entry name" value="TRANSFERASE"/>
    <property type="match status" value="1"/>
</dbReference>
<dbReference type="Proteomes" id="UP000680714">
    <property type="component" value="Unassembled WGS sequence"/>
</dbReference>
<keyword evidence="3" id="KW-0822">Tryptophan biosynthesis</keyword>
<name>A0ABS5IAF3_9PROT</name>
<evidence type="ECO:0000313" key="6">
    <source>
        <dbReference type="EMBL" id="MBR9971390.1"/>
    </source>
</evidence>
<dbReference type="Gene3D" id="1.20.970.10">
    <property type="entry name" value="Transferase, Pyrimidine Nucleoside Phosphorylase, Chain C"/>
    <property type="match status" value="1"/>
</dbReference>
<sequence>MWERIPARRHRPVSHSAASPLEHPFAQYVRILGKGPNLSRPLSLDEARTAMGMVMRGEVEQAQLGAFLCLLRVKTELPEEAAGLALGIKDHLNVPAGLPAVDVDWASYAGKSRQLPYYVPAALCLAQHGVKVFMHGAEGHTGGRVYTSQVLAALGVPVATDFAQAAAHLNDHAFAYMRLEHLSPALHQIMGLRQLLGLRSPIHTVARMVNPLNAAFSINGVTHPPYLPVHQEGSRLMGEKAMAAFKGDGGEVERRPEKSCEVFFLQDGQPGTEDWPALVSGVREKEESLDLARLKALWRGEGNDEMAVAAIAGTMAIVLRYCGRAKSVAEAEGAALAMWRDRIKGALPGAA</sequence>
<keyword evidence="3" id="KW-0028">Amino-acid biosynthesis</keyword>
<dbReference type="Gene3D" id="3.40.1030.10">
    <property type="entry name" value="Nucleoside phosphorylase/phosphoribosyltransferase catalytic domain"/>
    <property type="match status" value="1"/>
</dbReference>
<dbReference type="InterPro" id="IPR036320">
    <property type="entry name" value="Glycosyl_Trfase_fam3_N_dom_sf"/>
</dbReference>
<reference evidence="6 7" key="1">
    <citation type="submission" date="2021-04" db="EMBL/GenBank/DDBJ databases">
        <title>Magnetospirillum sulfuroxidans sp. nov., a facultative chemolithoautotrophic sulfur-oxidizing alphaproteobacterium isolated from freshwater sediment and proposals for Paramagetospirillum gen. nov., and Magnetospirillaceae fam. nov.</title>
        <authorList>
            <person name="Koziaeva V."/>
            <person name="Geelhoed J.S."/>
            <person name="Sorokin D.Y."/>
            <person name="Grouzdev D.S."/>
        </authorList>
    </citation>
    <scope>NUCLEOTIDE SEQUENCE [LARGE SCALE GENOMIC DNA]</scope>
    <source>
        <strain evidence="6 7">J10</strain>
    </source>
</reference>
<gene>
    <name evidence="6" type="ORF">KEC16_06665</name>
</gene>
<evidence type="ECO:0000259" key="5">
    <source>
        <dbReference type="Pfam" id="PF02885"/>
    </source>
</evidence>
<dbReference type="PANTHER" id="PTHR43285">
    <property type="entry name" value="ANTHRANILATE PHOSPHORIBOSYLTRANSFERASE"/>
    <property type="match status" value="1"/>
</dbReference>
<evidence type="ECO:0000256" key="3">
    <source>
        <dbReference type="ARBA" id="ARBA00022822"/>
    </source>
</evidence>
<evidence type="ECO:0000313" key="7">
    <source>
        <dbReference type="Proteomes" id="UP000680714"/>
    </source>
</evidence>
<keyword evidence="7" id="KW-1185">Reference proteome</keyword>
<dbReference type="SUPFAM" id="SSF52418">
    <property type="entry name" value="Nucleoside phosphorylase/phosphoribosyltransferase catalytic domain"/>
    <property type="match status" value="1"/>
</dbReference>
<accession>A0ABS5IAF3</accession>
<evidence type="ECO:0000259" key="4">
    <source>
        <dbReference type="Pfam" id="PF00591"/>
    </source>
</evidence>